<name>A0A7C5DXE0_9BACT</name>
<feature type="domain" description="ABC transporter" evidence="9">
    <location>
        <begin position="7"/>
        <end position="243"/>
    </location>
</feature>
<keyword evidence="3" id="KW-0762">Sugar transport</keyword>
<keyword evidence="6 10" id="KW-0067">ATP-binding</keyword>
<keyword evidence="5" id="KW-0547">Nucleotide-binding</keyword>
<dbReference type="InterPro" id="IPR017871">
    <property type="entry name" value="ABC_transporter-like_CS"/>
</dbReference>
<dbReference type="GO" id="GO:0016887">
    <property type="term" value="F:ATP hydrolysis activity"/>
    <property type="evidence" value="ECO:0007669"/>
    <property type="project" value="InterPro"/>
</dbReference>
<dbReference type="PROSITE" id="PS00211">
    <property type="entry name" value="ABC_TRANSPORTER_1"/>
    <property type="match status" value="1"/>
</dbReference>
<keyword evidence="8" id="KW-0472">Membrane</keyword>
<evidence type="ECO:0000256" key="3">
    <source>
        <dbReference type="ARBA" id="ARBA00022597"/>
    </source>
</evidence>
<evidence type="ECO:0000256" key="8">
    <source>
        <dbReference type="ARBA" id="ARBA00023136"/>
    </source>
</evidence>
<proteinExistence type="predicted"/>
<dbReference type="InterPro" id="IPR003439">
    <property type="entry name" value="ABC_transporter-like_ATP-bd"/>
</dbReference>
<dbReference type="PANTHER" id="PTHR43790:SF1">
    <property type="entry name" value="XYLOSE IMPORT ATP-BINDING PROTEIN XYLG"/>
    <property type="match status" value="1"/>
</dbReference>
<evidence type="ECO:0000313" key="10">
    <source>
        <dbReference type="EMBL" id="HHF08238.1"/>
    </source>
</evidence>
<keyword evidence="1" id="KW-0813">Transport</keyword>
<evidence type="ECO:0000256" key="4">
    <source>
        <dbReference type="ARBA" id="ARBA00022737"/>
    </source>
</evidence>
<dbReference type="CDD" id="cd03215">
    <property type="entry name" value="ABC_Carb_Monos_II"/>
    <property type="match status" value="1"/>
</dbReference>
<evidence type="ECO:0000256" key="6">
    <source>
        <dbReference type="ARBA" id="ARBA00022840"/>
    </source>
</evidence>
<sequence length="507" mass="57017">MSEDQLLRVESISKRFGGVVALNDVSFEVRKGEIIGLIGENGSGKSTMIKILAGVYTPDKGDIYIDHRHYKRLNPIQSIKEGINVIYQDFSLFSNLTVAENVAVSSLISEGKRLVNWQELYHIAEKNLHRIKARIPLDAEVQDLSTAERQIVAIARTLVHGARFIIMDEPTTALTRQEVQSLFEVIRQLKDQGISVLFVSHKLHEVKEIADRTIVFRDGRKVLDQSMEKLDLKTMEFYMTGRRVKTPSSVFTKMKESHSPLLQVKNLTLLPYFSNVSFCVKQREVLGITGLLGSGQRELVLSLFGVLPAESGEIYFEGKKIQIRSIQDAMRHGIGYVPEDRVNEGVFSKQSVANNVVAAIVDYIATKFGVLKRETGLKVCQRWIKELNIKTPSPETPVESLSGGNQQRVVIAKWLADDKLKLLILNGPTVGIDVVSKADIHKLIRNMTKEKNLGIILVSDDIPELLQTCDRILLMRDGKIAAQFEYGEIDEEGLYRQMIEENVMEGA</sequence>
<dbReference type="InterPro" id="IPR003593">
    <property type="entry name" value="AAA+_ATPase"/>
</dbReference>
<dbReference type="Proteomes" id="UP000886129">
    <property type="component" value="Unassembled WGS sequence"/>
</dbReference>
<dbReference type="Pfam" id="PF00005">
    <property type="entry name" value="ABC_tran"/>
    <property type="match status" value="2"/>
</dbReference>
<evidence type="ECO:0000256" key="7">
    <source>
        <dbReference type="ARBA" id="ARBA00022967"/>
    </source>
</evidence>
<evidence type="ECO:0000256" key="1">
    <source>
        <dbReference type="ARBA" id="ARBA00022448"/>
    </source>
</evidence>
<evidence type="ECO:0000256" key="5">
    <source>
        <dbReference type="ARBA" id="ARBA00022741"/>
    </source>
</evidence>
<dbReference type="SUPFAM" id="SSF52540">
    <property type="entry name" value="P-loop containing nucleoside triphosphate hydrolases"/>
    <property type="match status" value="2"/>
</dbReference>
<dbReference type="Gene3D" id="3.40.50.300">
    <property type="entry name" value="P-loop containing nucleotide triphosphate hydrolases"/>
    <property type="match status" value="2"/>
</dbReference>
<accession>A0A7C5DXE0</accession>
<dbReference type="InterPro" id="IPR027417">
    <property type="entry name" value="P-loop_NTPase"/>
</dbReference>
<dbReference type="PANTHER" id="PTHR43790">
    <property type="entry name" value="CARBOHYDRATE TRANSPORT ATP-BINDING PROTEIN MG119-RELATED"/>
    <property type="match status" value="1"/>
</dbReference>
<dbReference type="EMBL" id="DRTH01000023">
    <property type="protein sequence ID" value="HHF08238.1"/>
    <property type="molecule type" value="Genomic_DNA"/>
</dbReference>
<feature type="domain" description="ABC transporter" evidence="9">
    <location>
        <begin position="244"/>
        <end position="502"/>
    </location>
</feature>
<dbReference type="CDD" id="cd03216">
    <property type="entry name" value="ABC_Carb_Monos_I"/>
    <property type="match status" value="1"/>
</dbReference>
<dbReference type="AlphaFoldDB" id="A0A7C5DXE0"/>
<dbReference type="GO" id="GO:0005524">
    <property type="term" value="F:ATP binding"/>
    <property type="evidence" value="ECO:0007669"/>
    <property type="project" value="UniProtKB-KW"/>
</dbReference>
<comment type="caution">
    <text evidence="10">The sequence shown here is derived from an EMBL/GenBank/DDBJ whole genome shotgun (WGS) entry which is preliminary data.</text>
</comment>
<reference evidence="10" key="1">
    <citation type="journal article" date="2020" name="mSystems">
        <title>Genome- and Community-Level Interaction Insights into Carbon Utilization and Element Cycling Functions of Hydrothermarchaeota in Hydrothermal Sediment.</title>
        <authorList>
            <person name="Zhou Z."/>
            <person name="Liu Y."/>
            <person name="Xu W."/>
            <person name="Pan J."/>
            <person name="Luo Z.H."/>
            <person name="Li M."/>
        </authorList>
    </citation>
    <scope>NUCLEOTIDE SEQUENCE [LARGE SCALE GENOMIC DNA]</scope>
    <source>
        <strain evidence="10">HyVt-80</strain>
    </source>
</reference>
<gene>
    <name evidence="10" type="ORF">ENL26_00495</name>
</gene>
<keyword evidence="4" id="KW-0677">Repeat</keyword>
<evidence type="ECO:0000259" key="9">
    <source>
        <dbReference type="PROSITE" id="PS50893"/>
    </source>
</evidence>
<dbReference type="InterPro" id="IPR050107">
    <property type="entry name" value="ABC_carbohydrate_import_ATPase"/>
</dbReference>
<evidence type="ECO:0000256" key="2">
    <source>
        <dbReference type="ARBA" id="ARBA00022475"/>
    </source>
</evidence>
<keyword evidence="7" id="KW-1278">Translocase</keyword>
<keyword evidence="2" id="KW-1003">Cell membrane</keyword>
<organism evidence="10">
    <name type="scientific">Kosmotoga arenicorallina</name>
    <dbReference type="NCBI Taxonomy" id="688066"/>
    <lineage>
        <taxon>Bacteria</taxon>
        <taxon>Thermotogati</taxon>
        <taxon>Thermotogota</taxon>
        <taxon>Thermotogae</taxon>
        <taxon>Kosmotogales</taxon>
        <taxon>Kosmotogaceae</taxon>
        <taxon>Kosmotoga</taxon>
    </lineage>
</organism>
<dbReference type="PROSITE" id="PS50893">
    <property type="entry name" value="ABC_TRANSPORTER_2"/>
    <property type="match status" value="2"/>
</dbReference>
<dbReference type="SMART" id="SM00382">
    <property type="entry name" value="AAA"/>
    <property type="match status" value="1"/>
</dbReference>
<protein>
    <submittedName>
        <fullName evidence="10">Sugar ABC transporter ATP-binding protein</fullName>
    </submittedName>
</protein>